<evidence type="ECO:0008006" key="2">
    <source>
        <dbReference type="Google" id="ProtNLM"/>
    </source>
</evidence>
<name>A0A8S5P2R1_9CAUD</name>
<dbReference type="InterPro" id="IPR019276">
    <property type="entry name" value="DUF2303"/>
</dbReference>
<dbReference type="EMBL" id="BK015308">
    <property type="protein sequence ID" value="DAE00705.1"/>
    <property type="molecule type" value="Genomic_DNA"/>
</dbReference>
<dbReference type="Pfam" id="PF10065">
    <property type="entry name" value="DUF2303"/>
    <property type="match status" value="1"/>
</dbReference>
<evidence type="ECO:0000313" key="1">
    <source>
        <dbReference type="EMBL" id="DAE00705.1"/>
    </source>
</evidence>
<protein>
    <recommendedName>
        <fullName evidence="2">DUF2303 family protein</fullName>
    </recommendedName>
</protein>
<organism evidence="1">
    <name type="scientific">Siphoviridae sp. ct0X023</name>
    <dbReference type="NCBI Taxonomy" id="2825295"/>
    <lineage>
        <taxon>Viruses</taxon>
        <taxon>Duplodnaviria</taxon>
        <taxon>Heunggongvirae</taxon>
        <taxon>Uroviricota</taxon>
        <taxon>Caudoviricetes</taxon>
    </lineage>
</organism>
<accession>A0A8S5P2R1</accession>
<reference evidence="1" key="1">
    <citation type="journal article" date="2021" name="Proc. Natl. Acad. Sci. U.S.A.">
        <title>A Catalog of Tens of Thousands of Viruses from Human Metagenomes Reveals Hidden Associations with Chronic Diseases.</title>
        <authorList>
            <person name="Tisza M.J."/>
            <person name="Buck C.B."/>
        </authorList>
    </citation>
    <scope>NUCLEOTIDE SEQUENCE</scope>
    <source>
        <strain evidence="1">Ct0X023</strain>
    </source>
</reference>
<proteinExistence type="predicted"/>
<sequence>MDNLNEETLAAVRVQEVAHGHAAVVPNGYTLYHLDCLGNTPPRKAGSVQLLDLETLADFVKAEDAENGVKSVIYVSDREVCAVLNYYSPDGNGWGDHQATMQLNKTVEWENWTKYDGQGMSQKDFVEFLEENSKDVMKPTPSAMLTLASKFDMHRKVEFKSAYRASDGETKLTYNETVDSKSGELNVPTEFTIAIPVIRGAEGDTTYEIKVRLRVRLTDGKLFFIYQLIRADIPERNAIKDIADKLAKDLPENRIHRGAVCLCTKSSFTGEIDR</sequence>